<evidence type="ECO:0000313" key="1">
    <source>
        <dbReference type="EMBL" id="QMW05804.1"/>
    </source>
</evidence>
<dbReference type="Proteomes" id="UP000515369">
    <property type="component" value="Chromosome"/>
</dbReference>
<protein>
    <recommendedName>
        <fullName evidence="3">Muconolactone isomerase domain-containing protein</fullName>
    </recommendedName>
</protein>
<sequence>MNRILVLITLAENGIAQIKATPELPKREMEFVNRWKEEGLLESFFIATSKKDAILIFKNVDEQKAKSLIETLPYFPYMHKIDYYILDKQF</sequence>
<gene>
    <name evidence="1" type="ORF">H3H32_13365</name>
</gene>
<evidence type="ECO:0008006" key="3">
    <source>
        <dbReference type="Google" id="ProtNLM"/>
    </source>
</evidence>
<dbReference type="KEGG" id="sfol:H3H32_13365"/>
<accession>A0A7G5H3W2</accession>
<evidence type="ECO:0000313" key="2">
    <source>
        <dbReference type="Proteomes" id="UP000515369"/>
    </source>
</evidence>
<organism evidence="1 2">
    <name type="scientific">Spirosoma foliorum</name>
    <dbReference type="NCBI Taxonomy" id="2710596"/>
    <lineage>
        <taxon>Bacteria</taxon>
        <taxon>Pseudomonadati</taxon>
        <taxon>Bacteroidota</taxon>
        <taxon>Cytophagia</taxon>
        <taxon>Cytophagales</taxon>
        <taxon>Cytophagaceae</taxon>
        <taxon>Spirosoma</taxon>
    </lineage>
</organism>
<name>A0A7G5H3W2_9BACT</name>
<keyword evidence="2" id="KW-1185">Reference proteome</keyword>
<dbReference type="AlphaFoldDB" id="A0A7G5H3W2"/>
<dbReference type="RefSeq" id="WP_182463180.1">
    <property type="nucleotide sequence ID" value="NZ_CP059732.1"/>
</dbReference>
<dbReference type="Gene3D" id="3.30.70.1060">
    <property type="entry name" value="Dimeric alpha+beta barrel"/>
    <property type="match status" value="1"/>
</dbReference>
<reference evidence="1 2" key="1">
    <citation type="submission" date="2020-07" db="EMBL/GenBank/DDBJ databases">
        <title>Spirosoma foliorum sp. nov., isolated from the leaves on the Nejang mountain Korea, Republic of.</title>
        <authorList>
            <person name="Ho H."/>
            <person name="Lee Y.-J."/>
            <person name="Nurcahyanto D.-A."/>
            <person name="Kim S.-G."/>
        </authorList>
    </citation>
    <scope>NUCLEOTIDE SEQUENCE [LARGE SCALE GENOMIC DNA]</scope>
    <source>
        <strain evidence="1 2">PL0136</strain>
    </source>
</reference>
<dbReference type="EMBL" id="CP059732">
    <property type="protein sequence ID" value="QMW05804.1"/>
    <property type="molecule type" value="Genomic_DNA"/>
</dbReference>
<proteinExistence type="predicted"/>